<feature type="transmembrane region" description="Helical" evidence="6">
    <location>
        <begin position="12"/>
        <end position="29"/>
    </location>
</feature>
<dbReference type="AlphaFoldDB" id="A0A1Y5RIR6"/>
<feature type="transmembrane region" description="Helical" evidence="6">
    <location>
        <begin position="98"/>
        <end position="120"/>
    </location>
</feature>
<evidence type="ECO:0000256" key="1">
    <source>
        <dbReference type="ARBA" id="ARBA00004651"/>
    </source>
</evidence>
<accession>A0A1Y5RIR6</accession>
<keyword evidence="8" id="KW-1185">Reference proteome</keyword>
<name>A0A1Y5RIR6_9RHOB</name>
<evidence type="ECO:0000256" key="3">
    <source>
        <dbReference type="ARBA" id="ARBA00022692"/>
    </source>
</evidence>
<evidence type="ECO:0000313" key="7">
    <source>
        <dbReference type="EMBL" id="SLN18549.1"/>
    </source>
</evidence>
<dbReference type="RefSeq" id="WP_085863055.1">
    <property type="nucleotide sequence ID" value="NZ_FWFT01000001.1"/>
</dbReference>
<evidence type="ECO:0000256" key="5">
    <source>
        <dbReference type="ARBA" id="ARBA00023136"/>
    </source>
</evidence>
<keyword evidence="4 6" id="KW-1133">Transmembrane helix</keyword>
<dbReference type="PANTHER" id="PTHR33529">
    <property type="entry name" value="SLR0882 PROTEIN-RELATED"/>
    <property type="match status" value="1"/>
</dbReference>
<dbReference type="InterPro" id="IPR005495">
    <property type="entry name" value="LptG/LptF_permease"/>
</dbReference>
<reference evidence="7 8" key="1">
    <citation type="submission" date="2017-03" db="EMBL/GenBank/DDBJ databases">
        <authorList>
            <person name="Afonso C.L."/>
            <person name="Miller P.J."/>
            <person name="Scott M.A."/>
            <person name="Spackman E."/>
            <person name="Goraichik I."/>
            <person name="Dimitrov K.M."/>
            <person name="Suarez D.L."/>
            <person name="Swayne D.E."/>
        </authorList>
    </citation>
    <scope>NUCLEOTIDE SEQUENCE [LARGE SCALE GENOMIC DNA]</scope>
    <source>
        <strain evidence="7 8">CECT 8397</strain>
    </source>
</reference>
<keyword evidence="3 6" id="KW-0812">Transmembrane</keyword>
<dbReference type="OrthoDB" id="9798468at2"/>
<protein>
    <submittedName>
        <fullName evidence="7">Lipopolysaccharide export system permease protein LptG</fullName>
    </submittedName>
</protein>
<proteinExistence type="predicted"/>
<evidence type="ECO:0000313" key="8">
    <source>
        <dbReference type="Proteomes" id="UP000193623"/>
    </source>
</evidence>
<feature type="transmembrane region" description="Helical" evidence="6">
    <location>
        <begin position="309"/>
        <end position="328"/>
    </location>
</feature>
<dbReference type="InterPro" id="IPR030923">
    <property type="entry name" value="LptG"/>
</dbReference>
<dbReference type="Proteomes" id="UP000193623">
    <property type="component" value="Unassembled WGS sequence"/>
</dbReference>
<dbReference type="GO" id="GO:0055085">
    <property type="term" value="P:transmembrane transport"/>
    <property type="evidence" value="ECO:0007669"/>
    <property type="project" value="InterPro"/>
</dbReference>
<evidence type="ECO:0000256" key="4">
    <source>
        <dbReference type="ARBA" id="ARBA00022989"/>
    </source>
</evidence>
<evidence type="ECO:0000256" key="2">
    <source>
        <dbReference type="ARBA" id="ARBA00022475"/>
    </source>
</evidence>
<gene>
    <name evidence="7" type="primary">lptG</name>
    <name evidence="7" type="ORF">PSJ8397_00608</name>
</gene>
<feature type="transmembrane region" description="Helical" evidence="6">
    <location>
        <begin position="340"/>
        <end position="359"/>
    </location>
</feature>
<keyword evidence="2" id="KW-1003">Cell membrane</keyword>
<keyword evidence="5 6" id="KW-0472">Membrane</keyword>
<sequence length="364" mass="39179">MILHRYFARRFAITFAATFGGFFLLMLLIDLVEQLRRFGGDASFAEVLQLSLLNLPDGLYGIMPLIMVLATIAMFLGLARSSEMVVTRAAGRSALKALIAPIIVTLLIGAVAVAVFNPLVAATSKEFEAREAALKSGGPSVLSISSGGLWLRQGSDTSQTVIRAARTNLDGTELQDVTFLTFTPTGGPTRRIEAATATLTPGAWTLIDAKVWPLDRARVAEQWATTHAELRIPSTLTADEIRDSFGAPSSIPIWELPAFIDRLEVAGFSATRHAVWMHMELALPLFLLAMVLIGSAFTMRHQRGGRTGVMVLTAVLICFALFFLRNFAQILGENGQIPPILAAWAPPIAAIGAALGLLLHTEDG</sequence>
<dbReference type="NCBIfam" id="TIGR04408">
    <property type="entry name" value="LptG_lptG"/>
    <property type="match status" value="1"/>
</dbReference>
<dbReference type="EMBL" id="FWFT01000001">
    <property type="protein sequence ID" value="SLN18549.1"/>
    <property type="molecule type" value="Genomic_DNA"/>
</dbReference>
<feature type="transmembrane region" description="Helical" evidence="6">
    <location>
        <begin position="58"/>
        <end position="78"/>
    </location>
</feature>
<comment type="subcellular location">
    <subcellularLocation>
        <location evidence="1">Cell membrane</location>
        <topology evidence="1">Multi-pass membrane protein</topology>
    </subcellularLocation>
</comment>
<dbReference type="PANTHER" id="PTHR33529:SF2">
    <property type="entry name" value="LIPOPOLYSACCHARIDE EXPORT SYSTEM PERMEASE PROTEIN LPTG"/>
    <property type="match status" value="1"/>
</dbReference>
<dbReference type="Pfam" id="PF03739">
    <property type="entry name" value="LptF_LptG"/>
    <property type="match status" value="1"/>
</dbReference>
<evidence type="ECO:0000256" key="6">
    <source>
        <dbReference type="SAM" id="Phobius"/>
    </source>
</evidence>
<dbReference type="GO" id="GO:0015920">
    <property type="term" value="P:lipopolysaccharide transport"/>
    <property type="evidence" value="ECO:0007669"/>
    <property type="project" value="TreeGrafter"/>
</dbReference>
<feature type="transmembrane region" description="Helical" evidence="6">
    <location>
        <begin position="275"/>
        <end position="297"/>
    </location>
</feature>
<organism evidence="7 8">
    <name type="scientific">Pseudooctadecabacter jejudonensis</name>
    <dbReference type="NCBI Taxonomy" id="1391910"/>
    <lineage>
        <taxon>Bacteria</taxon>
        <taxon>Pseudomonadati</taxon>
        <taxon>Pseudomonadota</taxon>
        <taxon>Alphaproteobacteria</taxon>
        <taxon>Rhodobacterales</taxon>
        <taxon>Paracoccaceae</taxon>
        <taxon>Pseudooctadecabacter</taxon>
    </lineage>
</organism>
<dbReference type="GO" id="GO:0043190">
    <property type="term" value="C:ATP-binding cassette (ABC) transporter complex"/>
    <property type="evidence" value="ECO:0007669"/>
    <property type="project" value="InterPro"/>
</dbReference>